<dbReference type="GO" id="GO:1902600">
    <property type="term" value="P:proton transmembrane transport"/>
    <property type="evidence" value="ECO:0007669"/>
    <property type="project" value="InterPro"/>
</dbReference>
<dbReference type="Pfam" id="PF00999">
    <property type="entry name" value="Na_H_Exchanger"/>
    <property type="match status" value="1"/>
</dbReference>
<evidence type="ECO:0000256" key="5">
    <source>
        <dbReference type="ARBA" id="ARBA00022692"/>
    </source>
</evidence>
<dbReference type="PANTHER" id="PTHR43562:SF1">
    <property type="entry name" value="NA(+)_H(+) ANTIPORTER YJBQ-RELATED"/>
    <property type="match status" value="1"/>
</dbReference>
<evidence type="ECO:0000256" key="6">
    <source>
        <dbReference type="ARBA" id="ARBA00022989"/>
    </source>
</evidence>
<accession>A0A498R317</accession>
<evidence type="ECO:0000313" key="11">
    <source>
        <dbReference type="EMBL" id="VBB05170.1"/>
    </source>
</evidence>
<keyword evidence="8 9" id="KW-0472">Membrane</keyword>
<dbReference type="GO" id="GO:0008324">
    <property type="term" value="F:monoatomic cation transmembrane transporter activity"/>
    <property type="evidence" value="ECO:0007669"/>
    <property type="project" value="InterPro"/>
</dbReference>
<dbReference type="PROSITE" id="PS51202">
    <property type="entry name" value="RCK_C"/>
    <property type="match status" value="1"/>
</dbReference>
<feature type="transmembrane region" description="Helical" evidence="9">
    <location>
        <begin position="125"/>
        <end position="144"/>
    </location>
</feature>
<gene>
    <name evidence="11" type="ORF">LUCI_0377</name>
</gene>
<feature type="transmembrane region" description="Helical" evidence="9">
    <location>
        <begin position="302"/>
        <end position="323"/>
    </location>
</feature>
<organism evidence="11 12">
    <name type="scientific">Lucifera butyrica</name>
    <dbReference type="NCBI Taxonomy" id="1351585"/>
    <lineage>
        <taxon>Bacteria</taxon>
        <taxon>Bacillati</taxon>
        <taxon>Bacillota</taxon>
        <taxon>Negativicutes</taxon>
        <taxon>Veillonellales</taxon>
        <taxon>Veillonellaceae</taxon>
        <taxon>Lucifera</taxon>
    </lineage>
</organism>
<dbReference type="RefSeq" id="WP_122626175.1">
    <property type="nucleotide sequence ID" value="NZ_UPPP01000053.1"/>
</dbReference>
<feature type="transmembrane region" description="Helical" evidence="9">
    <location>
        <begin position="29"/>
        <end position="48"/>
    </location>
</feature>
<feature type="domain" description="RCK C-terminal" evidence="10">
    <location>
        <begin position="528"/>
        <end position="608"/>
    </location>
</feature>
<feature type="transmembrane region" description="Helical" evidence="9">
    <location>
        <begin position="366"/>
        <end position="386"/>
    </location>
</feature>
<dbReference type="SUPFAM" id="SSF51735">
    <property type="entry name" value="NAD(P)-binding Rossmann-fold domains"/>
    <property type="match status" value="1"/>
</dbReference>
<reference evidence="11 12" key="1">
    <citation type="submission" date="2018-06" db="EMBL/GenBank/DDBJ databases">
        <authorList>
            <person name="Strepis N."/>
        </authorList>
    </citation>
    <scope>NUCLEOTIDE SEQUENCE [LARGE SCALE GENOMIC DNA]</scope>
    <source>
        <strain evidence="11">LUCI</strain>
    </source>
</reference>
<dbReference type="GO" id="GO:0006813">
    <property type="term" value="P:potassium ion transport"/>
    <property type="evidence" value="ECO:0007669"/>
    <property type="project" value="InterPro"/>
</dbReference>
<dbReference type="Proteomes" id="UP000277811">
    <property type="component" value="Unassembled WGS sequence"/>
</dbReference>
<dbReference type="Gene3D" id="3.40.50.720">
    <property type="entry name" value="NAD(P)-binding Rossmann-like Domain"/>
    <property type="match status" value="1"/>
</dbReference>
<dbReference type="InterPro" id="IPR006153">
    <property type="entry name" value="Cation/H_exchanger_TM"/>
</dbReference>
<feature type="transmembrane region" description="Helical" evidence="9">
    <location>
        <begin position="6"/>
        <end position="22"/>
    </location>
</feature>
<comment type="similarity">
    <text evidence="2">Belongs to the monovalent cation:proton antiporter 2 (CPA2) transporter (TC 2.A.37) family.</text>
</comment>
<dbReference type="GO" id="GO:0016020">
    <property type="term" value="C:membrane"/>
    <property type="evidence" value="ECO:0007669"/>
    <property type="project" value="UniProtKB-SubCell"/>
</dbReference>
<feature type="transmembrane region" description="Helical" evidence="9">
    <location>
        <begin position="335"/>
        <end position="354"/>
    </location>
</feature>
<dbReference type="Pfam" id="PF02080">
    <property type="entry name" value="TrkA_C"/>
    <property type="match status" value="1"/>
</dbReference>
<evidence type="ECO:0000256" key="3">
    <source>
        <dbReference type="ARBA" id="ARBA00022448"/>
    </source>
</evidence>
<feature type="transmembrane region" description="Helical" evidence="9">
    <location>
        <begin position="94"/>
        <end position="119"/>
    </location>
</feature>
<dbReference type="InterPro" id="IPR036291">
    <property type="entry name" value="NAD(P)-bd_dom_sf"/>
</dbReference>
<dbReference type="PANTHER" id="PTHR43562">
    <property type="entry name" value="NAPA-TYPE SODIUM/HYDROGEN ANTIPORTER"/>
    <property type="match status" value="1"/>
</dbReference>
<dbReference type="EMBL" id="UPPP01000053">
    <property type="protein sequence ID" value="VBB05170.1"/>
    <property type="molecule type" value="Genomic_DNA"/>
</dbReference>
<keyword evidence="6 9" id="KW-1133">Transmembrane helix</keyword>
<feature type="transmembrane region" description="Helical" evidence="9">
    <location>
        <begin position="156"/>
        <end position="178"/>
    </location>
</feature>
<dbReference type="Gene3D" id="1.20.1530.20">
    <property type="match status" value="1"/>
</dbReference>
<keyword evidence="3" id="KW-0813">Transport</keyword>
<feature type="transmembrane region" description="Helical" evidence="9">
    <location>
        <begin position="54"/>
        <end position="73"/>
    </location>
</feature>
<protein>
    <submittedName>
        <fullName evidence="11">Cation/h+ exchanger</fullName>
    </submittedName>
</protein>
<dbReference type="InterPro" id="IPR038770">
    <property type="entry name" value="Na+/solute_symporter_sf"/>
</dbReference>
<sequence length="608" mass="67022">METNLLLVVGISFVVPILITRMRLHVIPVVVAEILAGMVIGGSGFNLIHPDSWLEHLSTLGLIFLMFLSGLEIDFSVFTGRKKPGPVNRTVNPFWLAVAILAGIFIVSFVLAAYIVSWGMVKDRFWLTLMLATISLGVVMPVLKERKLSETGVGQALLMTATLADFFTVVLLSVYVSWLRSGGVFGQLTILILFVAAVVLYYVLRRVLEGEGYRKLHWGTVHIGTRAVFVILLLLVVLAQSFGVEYILGAFLAGTVVSLVSPQKEFIRQLDSIGYGFLIPIFFVMVGVRLNLQSLLKDPSSLLLTLTLLAGFFITKLIPALIMRQWYSWKKTLGAGALLSSTLSLIVAGTAVALKMNIIDESGRNAFILAAVISVIIAPVIFNHIYPFPAPRKKVVAFLGANHITLPVASRLMPEYEVILMDTRRENPDQDTEVNTVRKAVVTVPSWALAEQDWRRIAGADVVIIATDNDRQNRELAEQAKRLGAENVIVQVEEQLNENLADLEQPGLRVFSGSYAAWTLLQSMIVYPGLMKKIAGPEDTVTEVVIQNAEYDGALLRDIPCMGDSLVLRILRDDLIITPHGNTVVRLGDRLFVSGSIQCRVIMKEAME</sequence>
<comment type="subcellular location">
    <subcellularLocation>
        <location evidence="1">Membrane</location>
        <topology evidence="1">Multi-pass membrane protein</topology>
    </subcellularLocation>
</comment>
<keyword evidence="12" id="KW-1185">Reference proteome</keyword>
<dbReference type="AlphaFoldDB" id="A0A498R317"/>
<evidence type="ECO:0000256" key="4">
    <source>
        <dbReference type="ARBA" id="ARBA00022449"/>
    </source>
</evidence>
<keyword evidence="5 9" id="KW-0812">Transmembrane</keyword>
<evidence type="ECO:0000256" key="8">
    <source>
        <dbReference type="ARBA" id="ARBA00023136"/>
    </source>
</evidence>
<keyword evidence="4" id="KW-0050">Antiport</keyword>
<evidence type="ECO:0000256" key="2">
    <source>
        <dbReference type="ARBA" id="ARBA00005551"/>
    </source>
</evidence>
<evidence type="ECO:0000256" key="7">
    <source>
        <dbReference type="ARBA" id="ARBA00023065"/>
    </source>
</evidence>
<dbReference type="InterPro" id="IPR006037">
    <property type="entry name" value="RCK_C"/>
</dbReference>
<name>A0A498R317_9FIRM</name>
<feature type="transmembrane region" description="Helical" evidence="9">
    <location>
        <begin position="184"/>
        <end position="204"/>
    </location>
</feature>
<proteinExistence type="inferred from homology"/>
<dbReference type="GO" id="GO:0015297">
    <property type="term" value="F:antiporter activity"/>
    <property type="evidence" value="ECO:0007669"/>
    <property type="project" value="UniProtKB-KW"/>
</dbReference>
<evidence type="ECO:0000256" key="1">
    <source>
        <dbReference type="ARBA" id="ARBA00004141"/>
    </source>
</evidence>
<dbReference type="SUPFAM" id="SSF116726">
    <property type="entry name" value="TrkA C-terminal domain-like"/>
    <property type="match status" value="1"/>
</dbReference>
<dbReference type="InterPro" id="IPR036721">
    <property type="entry name" value="RCK_C_sf"/>
</dbReference>
<dbReference type="OrthoDB" id="9793589at2"/>
<dbReference type="Gene3D" id="3.30.70.1450">
    <property type="entry name" value="Regulator of K+ conductance, C-terminal domain"/>
    <property type="match status" value="1"/>
</dbReference>
<keyword evidence="7" id="KW-0406">Ion transport</keyword>
<evidence type="ECO:0000256" key="9">
    <source>
        <dbReference type="SAM" id="Phobius"/>
    </source>
</evidence>
<feature type="transmembrane region" description="Helical" evidence="9">
    <location>
        <begin position="273"/>
        <end position="290"/>
    </location>
</feature>
<evidence type="ECO:0000259" key="10">
    <source>
        <dbReference type="PROSITE" id="PS51202"/>
    </source>
</evidence>
<evidence type="ECO:0000313" key="12">
    <source>
        <dbReference type="Proteomes" id="UP000277811"/>
    </source>
</evidence>